<dbReference type="PANTHER" id="PTHR38121:SF5">
    <property type="entry name" value="GH16 DOMAIN-CONTAINING PROTEIN"/>
    <property type="match status" value="1"/>
</dbReference>
<name>A0A2A9PFT3_OPHUN</name>
<dbReference type="Gene3D" id="2.60.120.200">
    <property type="match status" value="1"/>
</dbReference>
<reference evidence="4 5" key="2">
    <citation type="journal article" date="2017" name="Sci. Rep.">
        <title>Ant-infecting Ophiocordyceps genomes reveal a high diversity of potential behavioral manipulation genes and a possible major role for enterotoxins.</title>
        <authorList>
            <person name="de Bekker C."/>
            <person name="Ohm R.A."/>
            <person name="Evans H.C."/>
            <person name="Brachmann A."/>
            <person name="Hughes D.P."/>
        </authorList>
    </citation>
    <scope>NUCLEOTIDE SEQUENCE [LARGE SCALE GENOMIC DNA]</scope>
    <source>
        <strain evidence="4 5">SC16a</strain>
    </source>
</reference>
<evidence type="ECO:0000256" key="1">
    <source>
        <dbReference type="SAM" id="MobiDB-lite"/>
    </source>
</evidence>
<dbReference type="InterPro" id="IPR000757">
    <property type="entry name" value="Beta-glucanase-like"/>
</dbReference>
<gene>
    <name evidence="4" type="ORF">XA68_11934</name>
</gene>
<dbReference type="AlphaFoldDB" id="A0A2A9PFT3"/>
<sequence length="396" mass="42783">MKSLGFLVLVSLTPRLVAALCECGFAVKGTDDGHGPWLFTNVLESDFTKGVKVSENKDWVRQQFNVSAKAGRGRYGKSFSLDNILSHDPTVRSQGASALQLRVGSMLNKDAVTAAEMDSARNDLHWGSYRAGMKLTAVNGTCSAFFWYLNDTQEIDMEFLSHEYDADKGVYPINLAIQSKKSMEAGYDATRTATYRRVNLTFDPTAAFHEYRFDYLPGRVAFYADSVKLAEMEGDEMPKTSGHLILQHWSNGDPMWSGGPPAQDALLTVSYVKAYFNSSDNKASWEERCGQSQGTAICTIPDVTAANASTGGHFFTDGRSRKEGGEADSGCAGEGGYGLTAMAMATLAMLVNGTGRGGDGRPRKRRQPGGISPAPRRSPADLPGTTRGRSRGSGGE</sequence>
<dbReference type="STRING" id="268505.A0A2A9PFT3"/>
<evidence type="ECO:0000259" key="3">
    <source>
        <dbReference type="PROSITE" id="PS51762"/>
    </source>
</evidence>
<organism evidence="4 5">
    <name type="scientific">Ophiocordyceps unilateralis</name>
    <name type="common">Zombie-ant fungus</name>
    <name type="synonym">Torrubia unilateralis</name>
    <dbReference type="NCBI Taxonomy" id="268505"/>
    <lineage>
        <taxon>Eukaryota</taxon>
        <taxon>Fungi</taxon>
        <taxon>Dikarya</taxon>
        <taxon>Ascomycota</taxon>
        <taxon>Pezizomycotina</taxon>
        <taxon>Sordariomycetes</taxon>
        <taxon>Hypocreomycetidae</taxon>
        <taxon>Hypocreales</taxon>
        <taxon>Ophiocordycipitaceae</taxon>
        <taxon>Ophiocordyceps</taxon>
    </lineage>
</organism>
<evidence type="ECO:0000313" key="4">
    <source>
        <dbReference type="EMBL" id="PFH59753.1"/>
    </source>
</evidence>
<dbReference type="Proteomes" id="UP000037136">
    <property type="component" value="Unassembled WGS sequence"/>
</dbReference>
<feature type="region of interest" description="Disordered" evidence="1">
    <location>
        <begin position="352"/>
        <end position="396"/>
    </location>
</feature>
<dbReference type="Pfam" id="PF00722">
    <property type="entry name" value="Glyco_hydro_16"/>
    <property type="match status" value="1"/>
</dbReference>
<feature type="domain" description="GH16" evidence="3">
    <location>
        <begin position="46"/>
        <end position="280"/>
    </location>
</feature>
<feature type="signal peptide" evidence="2">
    <location>
        <begin position="1"/>
        <end position="19"/>
    </location>
</feature>
<keyword evidence="2" id="KW-0732">Signal</keyword>
<feature type="region of interest" description="Disordered" evidence="1">
    <location>
        <begin position="311"/>
        <end position="330"/>
    </location>
</feature>
<proteinExistence type="predicted"/>
<dbReference type="SUPFAM" id="SSF49899">
    <property type="entry name" value="Concanavalin A-like lectins/glucanases"/>
    <property type="match status" value="1"/>
</dbReference>
<evidence type="ECO:0000256" key="2">
    <source>
        <dbReference type="SAM" id="SignalP"/>
    </source>
</evidence>
<protein>
    <recommendedName>
        <fullName evidence="3">GH16 domain-containing protein</fullName>
    </recommendedName>
</protein>
<feature type="chain" id="PRO_5012315340" description="GH16 domain-containing protein" evidence="2">
    <location>
        <begin position="20"/>
        <end position="396"/>
    </location>
</feature>
<reference evidence="4 5" key="1">
    <citation type="journal article" date="2015" name="BMC Genomics">
        <title>Gene expression during zombie ant biting behavior reflects the complexity underlying fungal parasitic behavioral manipulation.</title>
        <authorList>
            <person name="de Bekker C."/>
            <person name="Ohm R.A."/>
            <person name="Loreto R.G."/>
            <person name="Sebastian A."/>
            <person name="Albert I."/>
            <person name="Merrow M."/>
            <person name="Brachmann A."/>
            <person name="Hughes D.P."/>
        </authorList>
    </citation>
    <scope>NUCLEOTIDE SEQUENCE [LARGE SCALE GENOMIC DNA]</scope>
    <source>
        <strain evidence="4 5">SC16a</strain>
    </source>
</reference>
<dbReference type="InterPro" id="IPR013320">
    <property type="entry name" value="ConA-like_dom_sf"/>
</dbReference>
<feature type="compositionally biased region" description="Basic and acidic residues" evidence="1">
    <location>
        <begin position="316"/>
        <end position="325"/>
    </location>
</feature>
<dbReference type="PROSITE" id="PS51762">
    <property type="entry name" value="GH16_2"/>
    <property type="match status" value="1"/>
</dbReference>
<dbReference type="OrthoDB" id="25131at2759"/>
<dbReference type="PANTHER" id="PTHR38121">
    <property type="entry name" value="GH16 DOMAIN-CONTAINING PROTEIN"/>
    <property type="match status" value="1"/>
</dbReference>
<accession>A0A2A9PFT3</accession>
<dbReference type="GO" id="GO:0005975">
    <property type="term" value="P:carbohydrate metabolic process"/>
    <property type="evidence" value="ECO:0007669"/>
    <property type="project" value="InterPro"/>
</dbReference>
<comment type="caution">
    <text evidence="4">The sequence shown here is derived from an EMBL/GenBank/DDBJ whole genome shotgun (WGS) entry which is preliminary data.</text>
</comment>
<dbReference type="GO" id="GO:0004553">
    <property type="term" value="F:hydrolase activity, hydrolyzing O-glycosyl compounds"/>
    <property type="evidence" value="ECO:0007669"/>
    <property type="project" value="InterPro"/>
</dbReference>
<keyword evidence="5" id="KW-1185">Reference proteome</keyword>
<evidence type="ECO:0000313" key="5">
    <source>
        <dbReference type="Proteomes" id="UP000037136"/>
    </source>
</evidence>
<dbReference type="EMBL" id="LAZP02000176">
    <property type="protein sequence ID" value="PFH59753.1"/>
    <property type="molecule type" value="Genomic_DNA"/>
</dbReference>
<dbReference type="CDD" id="cd00413">
    <property type="entry name" value="Glyco_hydrolase_16"/>
    <property type="match status" value="1"/>
</dbReference>